<dbReference type="FunFam" id="3.40.50.300:FF:000137">
    <property type="entry name" value="Replication-associated recombination protein A"/>
    <property type="match status" value="1"/>
</dbReference>
<keyword evidence="2" id="KW-0235">DNA replication</keyword>
<name>A0AAD9SGT5_PHOAM</name>
<feature type="compositionally biased region" description="Low complexity" evidence="10">
    <location>
        <begin position="42"/>
        <end position="77"/>
    </location>
</feature>
<dbReference type="Gene3D" id="1.10.3710.10">
    <property type="entry name" value="DNA polymerase III clamp loader subunits, C-terminal domain"/>
    <property type="match status" value="1"/>
</dbReference>
<dbReference type="CDD" id="cd00009">
    <property type="entry name" value="AAA"/>
    <property type="match status" value="1"/>
</dbReference>
<keyword evidence="8" id="KW-0067">ATP-binding</keyword>
<evidence type="ECO:0000313" key="14">
    <source>
        <dbReference type="Proteomes" id="UP001265746"/>
    </source>
</evidence>
<comment type="caution">
    <text evidence="13">The sequence shown here is derived from an EMBL/GenBank/DDBJ whole genome shotgun (WGS) entry which is preliminary data.</text>
</comment>
<evidence type="ECO:0000256" key="2">
    <source>
        <dbReference type="ARBA" id="ARBA00022705"/>
    </source>
</evidence>
<evidence type="ECO:0000256" key="9">
    <source>
        <dbReference type="ARBA" id="ARBA00023204"/>
    </source>
</evidence>
<evidence type="ECO:0000256" key="4">
    <source>
        <dbReference type="ARBA" id="ARBA00022741"/>
    </source>
</evidence>
<dbReference type="GO" id="GO:0003677">
    <property type="term" value="F:DNA binding"/>
    <property type="evidence" value="ECO:0007669"/>
    <property type="project" value="InterPro"/>
</dbReference>
<comment type="similarity">
    <text evidence="1">Belongs to the AAA ATPase family. RarA/MGS1/WRNIP1 subfamily.</text>
</comment>
<feature type="compositionally biased region" description="Pro residues" evidence="10">
    <location>
        <begin position="78"/>
        <end position="90"/>
    </location>
</feature>
<evidence type="ECO:0000256" key="6">
    <source>
        <dbReference type="ARBA" id="ARBA00022771"/>
    </source>
</evidence>
<dbReference type="GO" id="GO:0017116">
    <property type="term" value="F:single-stranded DNA helicase activity"/>
    <property type="evidence" value="ECO:0007669"/>
    <property type="project" value="TreeGrafter"/>
</dbReference>
<feature type="compositionally biased region" description="Polar residues" evidence="10">
    <location>
        <begin position="153"/>
        <end position="169"/>
    </location>
</feature>
<dbReference type="CDD" id="cd18139">
    <property type="entry name" value="HLD_clamp_RarA"/>
    <property type="match status" value="1"/>
</dbReference>
<dbReference type="InterPro" id="IPR027417">
    <property type="entry name" value="P-loop_NTPase"/>
</dbReference>
<dbReference type="InterPro" id="IPR003959">
    <property type="entry name" value="ATPase_AAA_core"/>
</dbReference>
<dbReference type="Proteomes" id="UP001265746">
    <property type="component" value="Unassembled WGS sequence"/>
</dbReference>
<dbReference type="EMBL" id="JAUJFL010000003">
    <property type="protein sequence ID" value="KAK2607872.1"/>
    <property type="molecule type" value="Genomic_DNA"/>
</dbReference>
<dbReference type="SUPFAM" id="SSF52540">
    <property type="entry name" value="P-loop containing nucleoside triphosphate hydrolases"/>
    <property type="match status" value="1"/>
</dbReference>
<dbReference type="Gene3D" id="1.20.272.10">
    <property type="match status" value="1"/>
</dbReference>
<dbReference type="Pfam" id="PF00004">
    <property type="entry name" value="AAA"/>
    <property type="match status" value="1"/>
</dbReference>
<sequence>MVLCPICNQTVKSSEINGHIDSGCTTFVVDNASADSNTSLKSSSSQAHPHPQSQSQSQSQLQPQPQSQAQAHSISQSQPPPQPQGLPPPSTMKRSAADFFATPAAKRQATTSKVLTPVLNGSANGSTGSTVRPSPVYSTVKTIGVKRSFDQGPGSTPPAQTSRGDSPQDTPMAEAQPLSLLAPPVKKHKANPNAPLAERVRPTTLDDIAGQDLVGPNGVLRALIESQSLPSIILWGGSGTGKTTIARVVANMVGSRFIEINATSSGAAECKKLFQDAANELSLTGRRTIIFCDEIHRFTKAQQDVFLKPVEAGTITLIGATTENPSFKIQAALLSRCRTFTLQKLSNEHVRNILTRALEHAFENDPSKLPPLIDEELLTYLSAFADGDARTALNLLELAISLTIKPPADPASPLTKEDIKAALTKTLVYDRAGDQHYDTISAFHKAVRGSDSDAALYYLARMLQSGEDPLFVARRMVVIASEDVGLADNSLLSLATATYTAVEKIGMPEARIPLGHCATALCLAPKSTRAYRGLNNAYAALREPGVAGLPIPIHLRNAPTRLMKEMGYGKEYKYNPNYKGGRVRQDYLPEQLLGRKFLEDRDLGTEVDPDLDMED</sequence>
<dbReference type="AlphaFoldDB" id="A0AAD9SGT5"/>
<evidence type="ECO:0000256" key="7">
    <source>
        <dbReference type="ARBA" id="ARBA00022833"/>
    </source>
</evidence>
<dbReference type="SUPFAM" id="SSF48019">
    <property type="entry name" value="post-AAA+ oligomerization domain-like"/>
    <property type="match status" value="1"/>
</dbReference>
<dbReference type="GO" id="GO:0000731">
    <property type="term" value="P:DNA synthesis involved in DNA repair"/>
    <property type="evidence" value="ECO:0007669"/>
    <property type="project" value="TreeGrafter"/>
</dbReference>
<proteinExistence type="inferred from homology"/>
<keyword evidence="14" id="KW-1185">Reference proteome</keyword>
<feature type="region of interest" description="Disordered" evidence="10">
    <location>
        <begin position="35"/>
        <end position="172"/>
    </location>
</feature>
<keyword evidence="5" id="KW-0227">DNA damage</keyword>
<evidence type="ECO:0000256" key="1">
    <source>
        <dbReference type="ARBA" id="ARBA00008959"/>
    </source>
</evidence>
<evidence type="ECO:0000256" key="5">
    <source>
        <dbReference type="ARBA" id="ARBA00022763"/>
    </source>
</evidence>
<evidence type="ECO:0000256" key="10">
    <source>
        <dbReference type="SAM" id="MobiDB-lite"/>
    </source>
</evidence>
<dbReference type="GO" id="GO:0008047">
    <property type="term" value="F:enzyme activator activity"/>
    <property type="evidence" value="ECO:0007669"/>
    <property type="project" value="TreeGrafter"/>
</dbReference>
<dbReference type="PANTHER" id="PTHR13779:SF7">
    <property type="entry name" value="ATPASE WRNIP1"/>
    <property type="match status" value="1"/>
</dbReference>
<gene>
    <name evidence="13" type="ORF">N8I77_006516</name>
</gene>
<dbReference type="PANTHER" id="PTHR13779">
    <property type="entry name" value="WERNER HELICASE-INTERACTING PROTEIN 1 FAMILY MEMBER"/>
    <property type="match status" value="1"/>
</dbReference>
<dbReference type="InterPro" id="IPR032423">
    <property type="entry name" value="AAA_assoc_2"/>
</dbReference>
<dbReference type="SMART" id="SM00382">
    <property type="entry name" value="AAA"/>
    <property type="match status" value="1"/>
</dbReference>
<dbReference type="InterPro" id="IPR051314">
    <property type="entry name" value="AAA_ATPase_RarA/MGS1/WRNIP1"/>
</dbReference>
<keyword evidence="4" id="KW-0547">Nucleotide-binding</keyword>
<dbReference type="GO" id="GO:0005634">
    <property type="term" value="C:nucleus"/>
    <property type="evidence" value="ECO:0007669"/>
    <property type="project" value="TreeGrafter"/>
</dbReference>
<feature type="domain" description="UBZ4-type" evidence="12">
    <location>
        <begin position="1"/>
        <end position="25"/>
    </location>
</feature>
<reference evidence="13" key="1">
    <citation type="submission" date="2023-06" db="EMBL/GenBank/DDBJ databases">
        <authorList>
            <person name="Noh H."/>
        </authorList>
    </citation>
    <scope>NUCLEOTIDE SEQUENCE</scope>
    <source>
        <strain evidence="13">DUCC20226</strain>
    </source>
</reference>
<evidence type="ECO:0000259" key="12">
    <source>
        <dbReference type="SMART" id="SM00734"/>
    </source>
</evidence>
<keyword evidence="9" id="KW-0234">DNA repair</keyword>
<dbReference type="InterPro" id="IPR006642">
    <property type="entry name" value="Rad18_UBZ4"/>
</dbReference>
<dbReference type="GO" id="GO:0016887">
    <property type="term" value="F:ATP hydrolysis activity"/>
    <property type="evidence" value="ECO:0007669"/>
    <property type="project" value="InterPro"/>
</dbReference>
<dbReference type="Pfam" id="PF12002">
    <property type="entry name" value="MgsA_C"/>
    <property type="match status" value="1"/>
</dbReference>
<dbReference type="GO" id="GO:0005524">
    <property type="term" value="F:ATP binding"/>
    <property type="evidence" value="ECO:0007669"/>
    <property type="project" value="UniProtKB-KW"/>
</dbReference>
<dbReference type="FunFam" id="1.10.3710.10:FF:000005">
    <property type="entry name" value="AAA family ATPase, putative"/>
    <property type="match status" value="1"/>
</dbReference>
<evidence type="ECO:0000313" key="13">
    <source>
        <dbReference type="EMBL" id="KAK2607872.1"/>
    </source>
</evidence>
<organism evidence="13 14">
    <name type="scientific">Phomopsis amygdali</name>
    <name type="common">Fusicoccum amygdali</name>
    <dbReference type="NCBI Taxonomy" id="1214568"/>
    <lineage>
        <taxon>Eukaryota</taxon>
        <taxon>Fungi</taxon>
        <taxon>Dikarya</taxon>
        <taxon>Ascomycota</taxon>
        <taxon>Pezizomycotina</taxon>
        <taxon>Sordariomycetes</taxon>
        <taxon>Sordariomycetidae</taxon>
        <taxon>Diaporthales</taxon>
        <taxon>Diaporthaceae</taxon>
        <taxon>Diaporthe</taxon>
    </lineage>
</organism>
<keyword evidence="7" id="KW-0862">Zinc</keyword>
<keyword evidence="6" id="KW-0863">Zinc-finger</keyword>
<dbReference type="InterPro" id="IPR021886">
    <property type="entry name" value="MgsA_C"/>
</dbReference>
<dbReference type="Gene3D" id="3.40.50.300">
    <property type="entry name" value="P-loop containing nucleotide triphosphate hydrolases"/>
    <property type="match status" value="1"/>
</dbReference>
<evidence type="ECO:0000256" key="3">
    <source>
        <dbReference type="ARBA" id="ARBA00022723"/>
    </source>
</evidence>
<feature type="compositionally biased region" description="Polar residues" evidence="10">
    <location>
        <begin position="108"/>
        <end position="141"/>
    </location>
</feature>
<dbReference type="Gene3D" id="3.30.160.60">
    <property type="entry name" value="Classic Zinc Finger"/>
    <property type="match status" value="1"/>
</dbReference>
<dbReference type="FunFam" id="1.20.272.10:FF:000001">
    <property type="entry name" value="Putative AAA family ATPase"/>
    <property type="match status" value="1"/>
</dbReference>
<dbReference type="Pfam" id="PF16193">
    <property type="entry name" value="AAA_assoc_2"/>
    <property type="match status" value="1"/>
</dbReference>
<protein>
    <submittedName>
        <fullName evidence="13">Uncharacterized protein</fullName>
    </submittedName>
</protein>
<evidence type="ECO:0000256" key="8">
    <source>
        <dbReference type="ARBA" id="ARBA00022840"/>
    </source>
</evidence>
<keyword evidence="3" id="KW-0479">Metal-binding</keyword>
<accession>A0AAD9SGT5</accession>
<dbReference type="GO" id="GO:0006271">
    <property type="term" value="P:DNA strand elongation involved in DNA replication"/>
    <property type="evidence" value="ECO:0007669"/>
    <property type="project" value="UniProtKB-ARBA"/>
</dbReference>
<evidence type="ECO:0000259" key="11">
    <source>
        <dbReference type="SMART" id="SM00382"/>
    </source>
</evidence>
<feature type="domain" description="AAA+ ATPase" evidence="11">
    <location>
        <begin position="228"/>
        <end position="345"/>
    </location>
</feature>
<dbReference type="SMART" id="SM00734">
    <property type="entry name" value="ZnF_Rad18"/>
    <property type="match status" value="1"/>
</dbReference>
<dbReference type="GO" id="GO:0008270">
    <property type="term" value="F:zinc ion binding"/>
    <property type="evidence" value="ECO:0007669"/>
    <property type="project" value="UniProtKB-KW"/>
</dbReference>
<dbReference type="InterPro" id="IPR008921">
    <property type="entry name" value="DNA_pol3_clamp-load_cplx_C"/>
</dbReference>
<dbReference type="Gene3D" id="1.10.8.60">
    <property type="match status" value="1"/>
</dbReference>
<dbReference type="InterPro" id="IPR003593">
    <property type="entry name" value="AAA+_ATPase"/>
</dbReference>
<feature type="region of interest" description="Disordered" evidence="10">
    <location>
        <begin position="178"/>
        <end position="197"/>
    </location>
</feature>